<feature type="compositionally biased region" description="Polar residues" evidence="5">
    <location>
        <begin position="503"/>
        <end position="513"/>
    </location>
</feature>
<evidence type="ECO:0000313" key="7">
    <source>
        <dbReference type="EMBL" id="KAH3672375.1"/>
    </source>
</evidence>
<organism evidence="7 8">
    <name type="scientific">Wickerhamomyces pijperi</name>
    <name type="common">Yeast</name>
    <name type="synonym">Pichia pijperi</name>
    <dbReference type="NCBI Taxonomy" id="599730"/>
    <lineage>
        <taxon>Eukaryota</taxon>
        <taxon>Fungi</taxon>
        <taxon>Dikarya</taxon>
        <taxon>Ascomycota</taxon>
        <taxon>Saccharomycotina</taxon>
        <taxon>Saccharomycetes</taxon>
        <taxon>Phaffomycetales</taxon>
        <taxon>Wickerhamomycetaceae</taxon>
        <taxon>Wickerhamomyces</taxon>
    </lineage>
</organism>
<evidence type="ECO:0000259" key="6">
    <source>
        <dbReference type="SMART" id="SM01027"/>
    </source>
</evidence>
<dbReference type="Proteomes" id="UP000774326">
    <property type="component" value="Unassembled WGS sequence"/>
</dbReference>
<dbReference type="Pfam" id="PF16661">
    <property type="entry name" value="Lactamase_B_6"/>
    <property type="match status" value="1"/>
</dbReference>
<evidence type="ECO:0000256" key="4">
    <source>
        <dbReference type="RuleBase" id="RU365006"/>
    </source>
</evidence>
<feature type="compositionally biased region" description="Acidic residues" evidence="5">
    <location>
        <begin position="771"/>
        <end position="784"/>
    </location>
</feature>
<evidence type="ECO:0000313" key="8">
    <source>
        <dbReference type="Proteomes" id="UP000774326"/>
    </source>
</evidence>
<evidence type="ECO:0000256" key="1">
    <source>
        <dbReference type="ARBA" id="ARBA00004123"/>
    </source>
</evidence>
<name>A0A9P8PIQ6_WICPI</name>
<dbReference type="InterPro" id="IPR025069">
    <property type="entry name" value="Cpsf2_C"/>
</dbReference>
<feature type="compositionally biased region" description="Basic and acidic residues" evidence="5">
    <location>
        <begin position="603"/>
        <end position="612"/>
    </location>
</feature>
<dbReference type="Pfam" id="PF10996">
    <property type="entry name" value="Beta-Casp"/>
    <property type="match status" value="1"/>
</dbReference>
<keyword evidence="3 4" id="KW-0539">Nucleus</keyword>
<proteinExistence type="inferred from homology"/>
<sequence>MGFRYTTVTPIGVDSATSTTTTNTRASILEFDGVRILADPGLSPLAAASDPQTLQQEIQYLTEILPTIDIILLSHPLTSLIGNYASLAITYAMKSGTGKLNIPVYSTQPTSQMGKVATVDLYRTLGLVGPILGSQFEISQIDEAFEQIQTVKYSQTLDLRGKFDGLTITALQAGHTLGGTIWVLTKNEERVTYAPEFNQARDSFLNGADLANSILLRSSVIVLGSKLGSTKAYKKRVESFLELVSATLGNGGTVFLPTSIGSRLLELIHLIDNHLQSAPIPVLLLAHSKAKPLSVAGTLQEWMSPQVMKQWETKLKIPFDSSKVDVIEPMDLINRQGAKVVFASGAAFETGSLAEEALRLLCSDPNTSVVLTERPSIGTVGHQLYEAWVSKTTTSSNSNSTTAAAAVDDGKVIGFEGTLQMSMNREDPLRNEDLAQFQALVKARREQIEKIQKDIKEAAEKAATANNAKKVEDESESESEDEDILAKTAPANGTDIQGVDANGNATKTSAESTNPIDVDLRSVKTRSKKMFPFIQNKKAKIDDYGMQLGPQQFVRVEEKPNFLKQKQSAFQQQQQRKKAVQLSNREKKKAHNQANANKNPWNEGKKQDDVAHLDPLTGNQPVRVTHIPTSIHAKCVLTYLDLEGLADLRTYLGLLTSIKPRNVILIPDQSNAQNIDRLTSSLSKIGKFEVIQALAVNEPIYPTSTVQALDFLMDEEFAKSLRWQRIADGYQVAHVVAGVMNEKEYKQLLKDRKVKEEEASGVNVKKKEGEEGQAEEEEQAEEEDVSSRKAQLHLTALPPATANSTAIRHIPLAIGDIKLPTLRRTLLQMDYKVEFKGEGTLVVDDCCVVRKLSDGEVIVDGVPGTVVKEVRAVVRGLLAYV</sequence>
<feature type="domain" description="Beta-Casp" evidence="6">
    <location>
        <begin position="264"/>
        <end position="384"/>
    </location>
</feature>
<dbReference type="InterPro" id="IPR001279">
    <property type="entry name" value="Metallo-B-lactamas"/>
</dbReference>
<dbReference type="InterPro" id="IPR027075">
    <property type="entry name" value="CPSF2"/>
</dbReference>
<dbReference type="SMART" id="SM01027">
    <property type="entry name" value="Beta-Casp"/>
    <property type="match status" value="1"/>
</dbReference>
<dbReference type="SUPFAM" id="SSF56281">
    <property type="entry name" value="Metallo-hydrolase/oxidoreductase"/>
    <property type="match status" value="1"/>
</dbReference>
<keyword evidence="2 4" id="KW-0507">mRNA processing</keyword>
<reference evidence="7" key="2">
    <citation type="submission" date="2021-01" db="EMBL/GenBank/DDBJ databases">
        <authorList>
            <person name="Schikora-Tamarit M.A."/>
        </authorList>
    </citation>
    <scope>NUCLEOTIDE SEQUENCE</scope>
    <source>
        <strain evidence="7">CBS2887</strain>
    </source>
</reference>
<keyword evidence="8" id="KW-1185">Reference proteome</keyword>
<accession>A0A9P8PIQ6</accession>
<gene>
    <name evidence="7" type="ORF">WICPIJ_010060</name>
</gene>
<comment type="subcellular location">
    <subcellularLocation>
        <location evidence="1 4">Nucleus</location>
    </subcellularLocation>
</comment>
<dbReference type="CDD" id="cd16293">
    <property type="entry name" value="CPSF2-like_MBL-fold"/>
    <property type="match status" value="1"/>
</dbReference>
<dbReference type="GO" id="GO:0006397">
    <property type="term" value="P:mRNA processing"/>
    <property type="evidence" value="ECO:0007669"/>
    <property type="project" value="UniProtKB-KW"/>
</dbReference>
<feature type="region of interest" description="Disordered" evidence="5">
    <location>
        <begin position="460"/>
        <end position="513"/>
    </location>
</feature>
<evidence type="ECO:0000256" key="3">
    <source>
        <dbReference type="ARBA" id="ARBA00023242"/>
    </source>
</evidence>
<dbReference type="InterPro" id="IPR035639">
    <property type="entry name" value="CPSF2_MBL"/>
</dbReference>
<dbReference type="GO" id="GO:0003723">
    <property type="term" value="F:RNA binding"/>
    <property type="evidence" value="ECO:0007669"/>
    <property type="project" value="UniProtKB-KW"/>
</dbReference>
<dbReference type="InterPro" id="IPR022712">
    <property type="entry name" value="Beta_Casp"/>
</dbReference>
<protein>
    <recommendedName>
        <fullName evidence="4">Cleavage and polyadenylation specificity factor subunit 2</fullName>
    </recommendedName>
    <alternativeName>
        <fullName evidence="4">Cleavage and polyadenylation specificity factor 100 kDa subunit</fullName>
    </alternativeName>
</protein>
<dbReference type="PANTHER" id="PTHR45922">
    <property type="entry name" value="CLEAVAGE AND POLYADENYLATION SPECIFICITY FACTOR SUBUNIT 2"/>
    <property type="match status" value="1"/>
</dbReference>
<feature type="region of interest" description="Disordered" evidence="5">
    <location>
        <begin position="759"/>
        <end position="790"/>
    </location>
</feature>
<dbReference type="EMBL" id="JAEUBG010005807">
    <property type="protein sequence ID" value="KAH3672375.1"/>
    <property type="molecule type" value="Genomic_DNA"/>
</dbReference>
<keyword evidence="4" id="KW-0694">RNA-binding</keyword>
<dbReference type="OrthoDB" id="64353at2759"/>
<feature type="compositionally biased region" description="Acidic residues" evidence="5">
    <location>
        <begin position="473"/>
        <end position="483"/>
    </location>
</feature>
<evidence type="ECO:0000256" key="5">
    <source>
        <dbReference type="SAM" id="MobiDB-lite"/>
    </source>
</evidence>
<dbReference type="InterPro" id="IPR036866">
    <property type="entry name" value="RibonucZ/Hydroxyglut_hydro"/>
</dbReference>
<feature type="region of interest" description="Disordered" evidence="5">
    <location>
        <begin position="569"/>
        <end position="617"/>
    </location>
</feature>
<dbReference type="PANTHER" id="PTHR45922:SF1">
    <property type="entry name" value="CLEAVAGE AND POLYADENYLATION SPECIFICITY FACTOR SUBUNIT 2"/>
    <property type="match status" value="1"/>
</dbReference>
<dbReference type="AlphaFoldDB" id="A0A9P8PIQ6"/>
<dbReference type="Pfam" id="PF13299">
    <property type="entry name" value="CPSF100_C"/>
    <property type="match status" value="1"/>
</dbReference>
<comment type="caution">
    <text evidence="7">The sequence shown here is derived from an EMBL/GenBank/DDBJ whole genome shotgun (WGS) entry which is preliminary data.</text>
</comment>
<reference evidence="7" key="1">
    <citation type="journal article" date="2021" name="Open Biol.">
        <title>Shared evolutionary footprints suggest mitochondrial oxidative damage underlies multiple complex I losses in fungi.</title>
        <authorList>
            <person name="Schikora-Tamarit M.A."/>
            <person name="Marcet-Houben M."/>
            <person name="Nosek J."/>
            <person name="Gabaldon T."/>
        </authorList>
    </citation>
    <scope>NUCLEOTIDE SEQUENCE</scope>
    <source>
        <strain evidence="7">CBS2887</strain>
    </source>
</reference>
<dbReference type="Gene3D" id="3.60.15.10">
    <property type="entry name" value="Ribonuclease Z/Hydroxyacylglutathione hydrolase-like"/>
    <property type="match status" value="1"/>
</dbReference>
<comment type="similarity">
    <text evidence="4">Belongs to the metallo-beta-lactamase superfamily. RNA-metabolizing metallo-beta-lactamase-like family. CPSF2/YSH1 subfamily.</text>
</comment>
<evidence type="ECO:0000256" key="2">
    <source>
        <dbReference type="ARBA" id="ARBA00022664"/>
    </source>
</evidence>
<dbReference type="GO" id="GO:0005847">
    <property type="term" value="C:mRNA cleavage and polyadenylation specificity factor complex"/>
    <property type="evidence" value="ECO:0007669"/>
    <property type="project" value="InterPro"/>
</dbReference>